<comment type="caution">
    <text evidence="2">The sequence shown here is derived from an EMBL/GenBank/DDBJ whole genome shotgun (WGS) entry which is preliminary data.</text>
</comment>
<dbReference type="OrthoDB" id="14196at2"/>
<evidence type="ECO:0000313" key="2">
    <source>
        <dbReference type="EMBL" id="RNB57355.1"/>
    </source>
</evidence>
<accession>A0A3M8B3C7</accession>
<organism evidence="2 3">
    <name type="scientific">Brevibacillus gelatini</name>
    <dbReference type="NCBI Taxonomy" id="1655277"/>
    <lineage>
        <taxon>Bacteria</taxon>
        <taxon>Bacillati</taxon>
        <taxon>Bacillota</taxon>
        <taxon>Bacilli</taxon>
        <taxon>Bacillales</taxon>
        <taxon>Paenibacillaceae</taxon>
        <taxon>Brevibacillus</taxon>
    </lineage>
</organism>
<reference evidence="2 3" key="1">
    <citation type="submission" date="2018-10" db="EMBL/GenBank/DDBJ databases">
        <title>Phylogenomics of Brevibacillus.</title>
        <authorList>
            <person name="Dunlap C."/>
        </authorList>
    </citation>
    <scope>NUCLEOTIDE SEQUENCE [LARGE SCALE GENOMIC DNA]</scope>
    <source>
        <strain evidence="2 3">DSM 100115</strain>
    </source>
</reference>
<evidence type="ECO:0000259" key="1">
    <source>
        <dbReference type="Pfam" id="PF13471"/>
    </source>
</evidence>
<feature type="domain" description="Microcin J25-processing protein McjB C-terminal" evidence="1">
    <location>
        <begin position="31"/>
        <end position="133"/>
    </location>
</feature>
<dbReference type="Pfam" id="PF13471">
    <property type="entry name" value="Transglut_core3"/>
    <property type="match status" value="1"/>
</dbReference>
<dbReference type="InterPro" id="IPR053521">
    <property type="entry name" value="McjB-like"/>
</dbReference>
<sequence length="157" mass="17994">MMFRRFGATQDSNAYALIIHAMIRNLLLKDEFIEAYRQLAVQMFPLYESAARRKVSPIDRKQLQKLGEHLIQLDEDDQLVATCVSVAVTMQVLLFCTGVEADLLIGVKKLDEKLFAHAWVRMPDGEMIDPQNKYGDLQVTKILRLKEQAERWAVSLG</sequence>
<proteinExistence type="predicted"/>
<dbReference type="NCBIfam" id="NF033537">
    <property type="entry name" value="lasso_biosyn_B2"/>
    <property type="match status" value="1"/>
</dbReference>
<dbReference type="AlphaFoldDB" id="A0A3M8B3C7"/>
<dbReference type="InterPro" id="IPR032708">
    <property type="entry name" value="McjB_C"/>
</dbReference>
<evidence type="ECO:0000313" key="3">
    <source>
        <dbReference type="Proteomes" id="UP000268829"/>
    </source>
</evidence>
<name>A0A3M8B3C7_9BACL</name>
<gene>
    <name evidence="2" type="ORF">EDM57_10315</name>
</gene>
<dbReference type="EMBL" id="RHHS01000024">
    <property type="protein sequence ID" value="RNB57355.1"/>
    <property type="molecule type" value="Genomic_DNA"/>
</dbReference>
<dbReference type="RefSeq" id="WP_122904684.1">
    <property type="nucleotide sequence ID" value="NZ_RHHS01000024.1"/>
</dbReference>
<keyword evidence="3" id="KW-1185">Reference proteome</keyword>
<protein>
    <submittedName>
        <fullName evidence="2">Lasso peptide biosynthesis B2 protein</fullName>
    </submittedName>
</protein>
<dbReference type="Proteomes" id="UP000268829">
    <property type="component" value="Unassembled WGS sequence"/>
</dbReference>